<evidence type="ECO:0000313" key="5">
    <source>
        <dbReference type="EMBL" id="KAH0541990.1"/>
    </source>
</evidence>
<dbReference type="OrthoDB" id="346839at2759"/>
<dbReference type="InterPro" id="IPR025715">
    <property type="entry name" value="FoP_C"/>
</dbReference>
<dbReference type="Pfam" id="PF00076">
    <property type="entry name" value="RRM_1"/>
    <property type="match status" value="1"/>
</dbReference>
<dbReference type="Gene3D" id="3.30.70.330">
    <property type="match status" value="1"/>
</dbReference>
<dbReference type="PANTHER" id="PTHR19965">
    <property type="entry name" value="RNA AND EXPORT FACTOR BINDING PROTEIN"/>
    <property type="match status" value="1"/>
</dbReference>
<dbReference type="InterPro" id="IPR012677">
    <property type="entry name" value="Nucleotide-bd_a/b_plait_sf"/>
</dbReference>
<feature type="compositionally biased region" description="Basic residues" evidence="3">
    <location>
        <begin position="192"/>
        <end position="209"/>
    </location>
</feature>
<keyword evidence="1 2" id="KW-0694">RNA-binding</keyword>
<proteinExistence type="predicted"/>
<dbReference type="GO" id="GO:0005634">
    <property type="term" value="C:nucleus"/>
    <property type="evidence" value="ECO:0007669"/>
    <property type="project" value="TreeGrafter"/>
</dbReference>
<dbReference type="InterPro" id="IPR051229">
    <property type="entry name" value="ALYREF_mRNA_export"/>
</dbReference>
<dbReference type="PROSITE" id="PS50102">
    <property type="entry name" value="RRM"/>
    <property type="match status" value="1"/>
</dbReference>
<evidence type="ECO:0000256" key="2">
    <source>
        <dbReference type="PROSITE-ProRule" id="PRU00176"/>
    </source>
</evidence>
<sequence>MAGKLDQSLDEILSTQRRTANRPSHGRRHKGNKDSTAPAASPVGGVKKATKTSTRGGRTSVPTGPSAASVDGKIIVSNLPSDVNETQVKDYFNNTIGPVKKVLITYGPNGVSRGIATVIFNRAAHANRALEELNGILVDGRPMKVEMVLDAARAPPPVPAKALSERIAQPKGQPKPATVTKSSSSADSARGRAARGRGRGRRGVGRPKPKTADELDAEMADYWGPAGQPGVTGTNAAPANGAAQPAATNGSGDVGMDDEGDVLTSFDSPVWQGNR</sequence>
<feature type="compositionally biased region" description="Low complexity" evidence="3">
    <location>
        <begin position="232"/>
        <end position="250"/>
    </location>
</feature>
<feature type="region of interest" description="Disordered" evidence="3">
    <location>
        <begin position="1"/>
        <end position="69"/>
    </location>
</feature>
<feature type="region of interest" description="Disordered" evidence="3">
    <location>
        <begin position="156"/>
        <end position="275"/>
    </location>
</feature>
<evidence type="ECO:0000256" key="3">
    <source>
        <dbReference type="SAM" id="MobiDB-lite"/>
    </source>
</evidence>
<dbReference type="Proteomes" id="UP000698800">
    <property type="component" value="Unassembled WGS sequence"/>
</dbReference>
<evidence type="ECO:0000256" key="1">
    <source>
        <dbReference type="ARBA" id="ARBA00022884"/>
    </source>
</evidence>
<reference evidence="5" key="1">
    <citation type="submission" date="2021-03" db="EMBL/GenBank/DDBJ databases">
        <title>Comparative genomics and phylogenomic investigation of the class Geoglossomycetes provide insights into ecological specialization and systematics.</title>
        <authorList>
            <person name="Melie T."/>
            <person name="Pirro S."/>
            <person name="Miller A.N."/>
            <person name="Quandt A."/>
        </authorList>
    </citation>
    <scope>NUCLEOTIDE SEQUENCE</scope>
    <source>
        <strain evidence="5">GBOQ0MN5Z8</strain>
    </source>
</reference>
<dbReference type="InterPro" id="IPR000504">
    <property type="entry name" value="RRM_dom"/>
</dbReference>
<feature type="compositionally biased region" description="Polar residues" evidence="3">
    <location>
        <begin position="265"/>
        <end position="275"/>
    </location>
</feature>
<feature type="compositionally biased region" description="Polar residues" evidence="3">
    <location>
        <begin position="13"/>
        <end position="22"/>
    </location>
</feature>
<gene>
    <name evidence="5" type="ORF">FGG08_003539</name>
</gene>
<dbReference type="SMART" id="SM01218">
    <property type="entry name" value="FoP_duplication"/>
    <property type="match status" value="1"/>
</dbReference>
<evidence type="ECO:0000259" key="4">
    <source>
        <dbReference type="PROSITE" id="PS50102"/>
    </source>
</evidence>
<evidence type="ECO:0000313" key="6">
    <source>
        <dbReference type="Proteomes" id="UP000698800"/>
    </source>
</evidence>
<dbReference type="EMBL" id="JAGHQL010000063">
    <property type="protein sequence ID" value="KAH0541990.1"/>
    <property type="molecule type" value="Genomic_DNA"/>
</dbReference>
<dbReference type="SMART" id="SM00360">
    <property type="entry name" value="RRM"/>
    <property type="match status" value="1"/>
</dbReference>
<dbReference type="PANTHER" id="PTHR19965:SF35">
    <property type="entry name" value="RNA ANNEALING PROTEIN YRA1"/>
    <property type="match status" value="1"/>
</dbReference>
<dbReference type="GO" id="GO:0003729">
    <property type="term" value="F:mRNA binding"/>
    <property type="evidence" value="ECO:0007669"/>
    <property type="project" value="TreeGrafter"/>
</dbReference>
<accession>A0A9P8L3D3</accession>
<dbReference type="AlphaFoldDB" id="A0A9P8L3D3"/>
<feature type="compositionally biased region" description="Polar residues" evidence="3">
    <location>
        <begin position="51"/>
        <end position="63"/>
    </location>
</feature>
<dbReference type="SUPFAM" id="SSF54928">
    <property type="entry name" value="RNA-binding domain, RBD"/>
    <property type="match status" value="1"/>
</dbReference>
<protein>
    <recommendedName>
        <fullName evidence="4">RRM domain-containing protein</fullName>
    </recommendedName>
</protein>
<name>A0A9P8L3D3_9PEZI</name>
<feature type="domain" description="RRM" evidence="4">
    <location>
        <begin position="72"/>
        <end position="150"/>
    </location>
</feature>
<dbReference type="InterPro" id="IPR035979">
    <property type="entry name" value="RBD_domain_sf"/>
</dbReference>
<organism evidence="5 6">
    <name type="scientific">Glutinoglossum americanum</name>
    <dbReference type="NCBI Taxonomy" id="1670608"/>
    <lineage>
        <taxon>Eukaryota</taxon>
        <taxon>Fungi</taxon>
        <taxon>Dikarya</taxon>
        <taxon>Ascomycota</taxon>
        <taxon>Pezizomycotina</taxon>
        <taxon>Geoglossomycetes</taxon>
        <taxon>Geoglossales</taxon>
        <taxon>Geoglossaceae</taxon>
        <taxon>Glutinoglossum</taxon>
    </lineage>
</organism>
<dbReference type="Pfam" id="PF13865">
    <property type="entry name" value="FoP_duplication"/>
    <property type="match status" value="1"/>
</dbReference>
<keyword evidence="6" id="KW-1185">Reference proteome</keyword>
<comment type="caution">
    <text evidence="5">The sequence shown here is derived from an EMBL/GenBank/DDBJ whole genome shotgun (WGS) entry which is preliminary data.</text>
</comment>